<feature type="non-terminal residue" evidence="1">
    <location>
        <position position="80"/>
    </location>
</feature>
<reference evidence="1 2" key="1">
    <citation type="submission" date="2017-09" db="EMBL/GenBank/DDBJ databases">
        <title>Depth-based differentiation of microbial function through sediment-hosted aquifers and enrichment of novel symbionts in the deep terrestrial subsurface.</title>
        <authorList>
            <person name="Probst A.J."/>
            <person name="Ladd B."/>
            <person name="Jarett J.K."/>
            <person name="Geller-Mcgrath D.E."/>
            <person name="Sieber C.M."/>
            <person name="Emerson J.B."/>
            <person name="Anantharaman K."/>
            <person name="Thomas B.C."/>
            <person name="Malmstrom R."/>
            <person name="Stieglmeier M."/>
            <person name="Klingl A."/>
            <person name="Woyke T."/>
            <person name="Ryan C.M."/>
            <person name="Banfield J.F."/>
        </authorList>
    </citation>
    <scope>NUCLEOTIDE SEQUENCE [LARGE SCALE GENOMIC DNA]</scope>
    <source>
        <strain evidence="1">CG22_combo_CG10-13_8_21_14_all_37_9</strain>
    </source>
</reference>
<evidence type="ECO:0000313" key="1">
    <source>
        <dbReference type="EMBL" id="PIP58332.1"/>
    </source>
</evidence>
<proteinExistence type="predicted"/>
<evidence type="ECO:0000313" key="2">
    <source>
        <dbReference type="Proteomes" id="UP000229334"/>
    </source>
</evidence>
<protein>
    <submittedName>
        <fullName evidence="1">Uncharacterized protein</fullName>
    </submittedName>
</protein>
<dbReference type="AlphaFoldDB" id="A0A2H0BKY3"/>
<dbReference type="Proteomes" id="UP000229334">
    <property type="component" value="Unassembled WGS sequence"/>
</dbReference>
<dbReference type="EMBL" id="PCSX01000015">
    <property type="protein sequence ID" value="PIP58332.1"/>
    <property type="molecule type" value="Genomic_DNA"/>
</dbReference>
<name>A0A2H0BKY3_9BACT</name>
<sequence>EINGYKKQLDSTGKKINTLSGELKQLTTTSKKLKADVQLTEVRIDTSKLKIEELSHDIVNKEDSLGLSREALASVLRSTE</sequence>
<organism evidence="1 2">
    <name type="scientific">Candidatus Vogelbacteria bacterium CG22_combo_CG10-13_8_21_14_all_37_9</name>
    <dbReference type="NCBI Taxonomy" id="1975046"/>
    <lineage>
        <taxon>Bacteria</taxon>
        <taxon>Candidatus Vogeliibacteriota</taxon>
    </lineage>
</organism>
<comment type="caution">
    <text evidence="1">The sequence shown here is derived from an EMBL/GenBank/DDBJ whole genome shotgun (WGS) entry which is preliminary data.</text>
</comment>
<gene>
    <name evidence="1" type="ORF">COX02_00925</name>
</gene>
<accession>A0A2H0BKY3</accession>
<feature type="non-terminal residue" evidence="1">
    <location>
        <position position="1"/>
    </location>
</feature>